<dbReference type="GO" id="GO:0004672">
    <property type="term" value="F:protein kinase activity"/>
    <property type="evidence" value="ECO:0007669"/>
    <property type="project" value="InterPro"/>
</dbReference>
<reference evidence="4" key="1">
    <citation type="journal article" date="2013" name="PLoS Genet.">
        <title>The genome of Spraguea lophii and the basis of host-microsporidian interactions.</title>
        <authorList>
            <person name="Campbell S.E."/>
            <person name="Williams T.A."/>
            <person name="Yousuf A."/>
            <person name="Soanes D.M."/>
            <person name="Paszkiewicz K.H."/>
            <person name="Williams B.A.P."/>
        </authorList>
    </citation>
    <scope>NUCLEOTIDE SEQUENCE [LARGE SCALE GENOMIC DNA]</scope>
    <source>
        <strain evidence="4">42_110</strain>
    </source>
</reference>
<dbReference type="AlphaFoldDB" id="S7WAF3"/>
<keyword evidence="3" id="KW-0418">Kinase</keyword>
<dbReference type="InParanoid" id="S7WAF3"/>
<organism evidence="3 4">
    <name type="scientific">Spraguea lophii (strain 42_110)</name>
    <name type="common">Microsporidian parasite</name>
    <dbReference type="NCBI Taxonomy" id="1358809"/>
    <lineage>
        <taxon>Eukaryota</taxon>
        <taxon>Fungi</taxon>
        <taxon>Fungi incertae sedis</taxon>
        <taxon>Microsporidia</taxon>
        <taxon>Spragueidae</taxon>
        <taxon>Spraguea</taxon>
    </lineage>
</organism>
<dbReference type="InterPro" id="IPR011009">
    <property type="entry name" value="Kinase-like_dom_sf"/>
</dbReference>
<dbReference type="PROSITE" id="PS00108">
    <property type="entry name" value="PROTEIN_KINASE_ST"/>
    <property type="match status" value="1"/>
</dbReference>
<dbReference type="OrthoDB" id="2187328at2759"/>
<keyword evidence="1" id="KW-0472">Membrane</keyword>
<dbReference type="PROSITE" id="PS50011">
    <property type="entry name" value="PROTEIN_KINASE_DOM"/>
    <property type="match status" value="1"/>
</dbReference>
<comment type="caution">
    <text evidence="3">The sequence shown here is derived from an EMBL/GenBank/DDBJ whole genome shotgun (WGS) entry which is preliminary data.</text>
</comment>
<proteinExistence type="predicted"/>
<dbReference type="SMART" id="SM00220">
    <property type="entry name" value="S_TKc"/>
    <property type="match status" value="1"/>
</dbReference>
<keyword evidence="3" id="KW-0808">Transferase</keyword>
<protein>
    <submittedName>
        <fullName evidence="3">Ribosomal protein S6 kinase</fullName>
    </submittedName>
</protein>
<keyword evidence="1" id="KW-1133">Transmembrane helix</keyword>
<dbReference type="EMBL" id="ATCN01000067">
    <property type="protein sequence ID" value="EPR79940.1"/>
    <property type="molecule type" value="Genomic_DNA"/>
</dbReference>
<feature type="transmembrane region" description="Helical" evidence="1">
    <location>
        <begin position="7"/>
        <end position="25"/>
    </location>
</feature>
<feature type="domain" description="Protein kinase" evidence="2">
    <location>
        <begin position="137"/>
        <end position="407"/>
    </location>
</feature>
<evidence type="ECO:0000313" key="4">
    <source>
        <dbReference type="Proteomes" id="UP000014978"/>
    </source>
</evidence>
<dbReference type="InterPro" id="IPR000719">
    <property type="entry name" value="Prot_kinase_dom"/>
</dbReference>
<dbReference type="VEuPathDB" id="MicrosporidiaDB:SLOPH_1574"/>
<gene>
    <name evidence="3" type="ORF">SLOPH_1574</name>
</gene>
<evidence type="ECO:0000313" key="3">
    <source>
        <dbReference type="EMBL" id="EPR79940.1"/>
    </source>
</evidence>
<evidence type="ECO:0000259" key="2">
    <source>
        <dbReference type="PROSITE" id="PS50011"/>
    </source>
</evidence>
<keyword evidence="4" id="KW-1185">Reference proteome</keyword>
<dbReference type="PANTHER" id="PTHR24347">
    <property type="entry name" value="SERINE/THREONINE-PROTEIN KINASE"/>
    <property type="match status" value="1"/>
</dbReference>
<dbReference type="SUPFAM" id="SSF56112">
    <property type="entry name" value="Protein kinase-like (PK-like)"/>
    <property type="match status" value="1"/>
</dbReference>
<dbReference type="STRING" id="1358809.S7WAF3"/>
<evidence type="ECO:0000256" key="1">
    <source>
        <dbReference type="SAM" id="Phobius"/>
    </source>
</evidence>
<dbReference type="Proteomes" id="UP000014978">
    <property type="component" value="Unassembled WGS sequence"/>
</dbReference>
<accession>S7WAF3</accession>
<sequence length="427" mass="49831">MELRGKIYISIIVLGIAIFSLVVIICSKDIKITFSKFFGDLFQRKNLNSKYYKEQYSEVLQPVLYNNSPLKIEELRIPEYKNFVKTEYQVDVKDHIPLKNNNIITIKRGIGIDISFGYGHKNTCCFPNRLDLFKKNYKPCEILGDARFVAVLKIKTLCCDSIYVIKKSPLVNETKVYTSGFVDPELYFAKYFQLYNLPHIVKPYHAYYYNGEICIISEYLERGSLKNVSFMGEFYDEKIVYNCVKSLFLAIAILHKNKIIHMDIKPENLCIDKNYILKVIDFGLSYKADAGYKSMLSNGGTVAFIAPEYLSFDKLKTYQADWWSFGVTLYILIENYTPYMHKLRGSPTERCKSLKKNIKEGGFRNFTNKKVNPLLKDLITRLLEPNEDKRLGCGINAIEDIMRHPYFKRENLGKILRKYEDCENREN</sequence>
<dbReference type="Gene3D" id="1.10.510.10">
    <property type="entry name" value="Transferase(Phosphotransferase) domain 1"/>
    <property type="match status" value="1"/>
</dbReference>
<dbReference type="Pfam" id="PF00069">
    <property type="entry name" value="Pkinase"/>
    <property type="match status" value="1"/>
</dbReference>
<keyword evidence="1" id="KW-0812">Transmembrane</keyword>
<name>S7WAF3_SPRLO</name>
<dbReference type="GO" id="GO:0005524">
    <property type="term" value="F:ATP binding"/>
    <property type="evidence" value="ECO:0007669"/>
    <property type="project" value="InterPro"/>
</dbReference>
<dbReference type="HOGENOM" id="CLU_689226_0_0_1"/>
<dbReference type="InterPro" id="IPR008271">
    <property type="entry name" value="Ser/Thr_kinase_AS"/>
</dbReference>